<reference evidence="1 2" key="1">
    <citation type="submission" date="2020-07" db="EMBL/GenBank/DDBJ databases">
        <title>Halosimplex litoreum sp. nov. and Halosimplex rubrum sp. nov., isolated from different salt environments.</title>
        <authorList>
            <person name="Cui H."/>
        </authorList>
    </citation>
    <scope>NUCLEOTIDE SEQUENCE [LARGE SCALE GENOMIC DNA]</scope>
    <source>
        <strain evidence="1 2">R2</strain>
    </source>
</reference>
<dbReference type="RefSeq" id="WP_179918400.1">
    <property type="nucleotide sequence ID" value="NZ_CP058909.1"/>
</dbReference>
<dbReference type="KEGG" id="hpel:HZS54_17695"/>
<evidence type="ECO:0000313" key="2">
    <source>
        <dbReference type="Proteomes" id="UP000509346"/>
    </source>
</evidence>
<evidence type="ECO:0000313" key="1">
    <source>
        <dbReference type="EMBL" id="QLH83351.1"/>
    </source>
</evidence>
<gene>
    <name evidence="1" type="ORF">HZS54_17695</name>
</gene>
<sequence length="172" mass="18244">MAESRPEIVTFDVPDQSPPGNSISVTINIGNSSKDPLPQSGTCMSGAWGFGHVAWNNPWRLYLDGTKVAEGSICTDRPDGNPNKAVTERVRLNNTTGEQRLRLEVLKVPEKTVYDEQIAPISVSSESSDPAIPDSDGSSLTEILQPIADSLGTSVKIVAVGAALGIIAFLVI</sequence>
<organism evidence="1 2">
    <name type="scientific">Halosimplex pelagicum</name>
    <dbReference type="NCBI Taxonomy" id="869886"/>
    <lineage>
        <taxon>Archaea</taxon>
        <taxon>Methanobacteriati</taxon>
        <taxon>Methanobacteriota</taxon>
        <taxon>Stenosarchaea group</taxon>
        <taxon>Halobacteria</taxon>
        <taxon>Halobacteriales</taxon>
        <taxon>Haloarculaceae</taxon>
        <taxon>Halosimplex</taxon>
    </lineage>
</organism>
<evidence type="ECO:0008006" key="3">
    <source>
        <dbReference type="Google" id="ProtNLM"/>
    </source>
</evidence>
<dbReference type="GeneID" id="56084462"/>
<dbReference type="EMBL" id="CP058909">
    <property type="protein sequence ID" value="QLH83351.1"/>
    <property type="molecule type" value="Genomic_DNA"/>
</dbReference>
<keyword evidence="2" id="KW-1185">Reference proteome</keyword>
<accession>A0A7D5T5D8</accession>
<protein>
    <recommendedName>
        <fullName evidence="3">CARDB domain-containing protein</fullName>
    </recommendedName>
</protein>
<proteinExistence type="predicted"/>
<dbReference type="Proteomes" id="UP000509346">
    <property type="component" value="Chromosome"/>
</dbReference>
<name>A0A7D5T5D8_9EURY</name>
<dbReference type="AlphaFoldDB" id="A0A7D5T5D8"/>